<proteinExistence type="predicted"/>
<organism evidence="2">
    <name type="scientific">seawater metagenome</name>
    <dbReference type="NCBI Taxonomy" id="1561972"/>
    <lineage>
        <taxon>unclassified sequences</taxon>
        <taxon>metagenomes</taxon>
        <taxon>ecological metagenomes</taxon>
    </lineage>
</organism>
<dbReference type="EMBL" id="CABVLZ010000001">
    <property type="protein sequence ID" value="VVU94599.1"/>
    <property type="molecule type" value="Genomic_DNA"/>
</dbReference>
<sequence length="61" mass="6770">MNKLLFNQKGGSEAVSIIVTALITVILCMAILVALDVYQDNNLITTLSKQFKKDIDEEENV</sequence>
<gene>
    <name evidence="2" type="ORF">CPAV1605_324</name>
</gene>
<evidence type="ECO:0000313" key="2">
    <source>
        <dbReference type="EMBL" id="VVU94599.1"/>
    </source>
</evidence>
<keyword evidence="1" id="KW-0812">Transmembrane</keyword>
<reference evidence="2" key="1">
    <citation type="submission" date="2019-09" db="EMBL/GenBank/DDBJ databases">
        <authorList>
            <person name="Needham M D."/>
        </authorList>
    </citation>
    <scope>NUCLEOTIDE SEQUENCE</scope>
</reference>
<feature type="transmembrane region" description="Helical" evidence="1">
    <location>
        <begin position="14"/>
        <end position="35"/>
    </location>
</feature>
<protein>
    <submittedName>
        <fullName evidence="2">Uncharacterized protein</fullName>
    </submittedName>
</protein>
<keyword evidence="1" id="KW-1133">Transmembrane helix</keyword>
<dbReference type="AlphaFoldDB" id="A0A5E8CJ10"/>
<accession>A0A5E8CJ10</accession>
<name>A0A5E8CJ10_9ZZZZ</name>
<evidence type="ECO:0000256" key="1">
    <source>
        <dbReference type="SAM" id="Phobius"/>
    </source>
</evidence>
<keyword evidence="1" id="KW-0472">Membrane</keyword>